<feature type="signal peptide" evidence="1">
    <location>
        <begin position="1"/>
        <end position="21"/>
    </location>
</feature>
<sequence>MKRINRIIAILILCFSSVVFAEENWRHSGSFLLPNTPVGALELGTNLRIRTIQNTNPQNNVLRNVVLAYTEASTDPAVAQKRIRIHRLEGYNGGGVFPFFSDSWLSMGNPGYTNRGFSFNGYADLGDYNYEIAGTSLTSPILGCLNAPCSGYSTLGDTSAIVPQIATTSHYPASKSSTDMISDYASDYFAYPDQTQEGRVTVVKRIHNHVQSAGVWEAVGQPGFSAPGTVAHVRLAFRSGYPLRIVVGTENGFLSSFEVFRLQPLSIPGQPTYYFWVKEGNSIPAQHAISTLSSSDPNSKYYAHPDLEINGAGVPFLLTSRKTTSSEGGKIQSTVRRLSGNQWVPLGNEFIGNSSSMDNVCTDMTFNTFNDRLYVGCIEFFNLKPVVKTYLSGLGLWTNAGNVYDETGYNACVPFGPPPDSSITHDRATNALFFAFSGCGNGSGNDPRVVVVSKDLD</sequence>
<evidence type="ECO:0000313" key="2">
    <source>
        <dbReference type="EMBL" id="MDV6236683.1"/>
    </source>
</evidence>
<evidence type="ECO:0000313" key="4">
    <source>
        <dbReference type="Proteomes" id="UP000232122"/>
    </source>
</evidence>
<reference evidence="3" key="1">
    <citation type="submission" date="2017-07" db="EMBL/GenBank/DDBJ databases">
        <title>Leptospira spp. isolated from tropical soils.</title>
        <authorList>
            <person name="Thibeaux R."/>
            <person name="Iraola G."/>
            <person name="Ferres I."/>
            <person name="Bierque E."/>
            <person name="Girault D."/>
            <person name="Soupe-Gilbert M.-E."/>
            <person name="Picardeau M."/>
            <person name="Goarant C."/>
        </authorList>
    </citation>
    <scope>NUCLEOTIDE SEQUENCE [LARGE SCALE GENOMIC DNA]</scope>
    <source>
        <strain evidence="3">ATI7-C-A5</strain>
    </source>
</reference>
<comment type="caution">
    <text evidence="3">The sequence shown here is derived from an EMBL/GenBank/DDBJ whole genome shotgun (WGS) entry which is preliminary data.</text>
</comment>
<gene>
    <name evidence="2" type="ORF">CH379_013715</name>
    <name evidence="3" type="ORF">CH379_09845</name>
</gene>
<organism evidence="3">
    <name type="scientific">Leptospira ellisii</name>
    <dbReference type="NCBI Taxonomy" id="2023197"/>
    <lineage>
        <taxon>Bacteria</taxon>
        <taxon>Pseudomonadati</taxon>
        <taxon>Spirochaetota</taxon>
        <taxon>Spirochaetia</taxon>
        <taxon>Leptospirales</taxon>
        <taxon>Leptospiraceae</taxon>
        <taxon>Leptospira</taxon>
    </lineage>
</organism>
<protein>
    <submittedName>
        <fullName evidence="3">Uncharacterized protein</fullName>
    </submittedName>
</protein>
<proteinExistence type="predicted"/>
<accession>A0A2N0B950</accession>
<dbReference type="EMBL" id="NPEF01000085">
    <property type="protein sequence ID" value="PJZ93067.1"/>
    <property type="molecule type" value="Genomic_DNA"/>
</dbReference>
<keyword evidence="1" id="KW-0732">Signal</keyword>
<dbReference type="AlphaFoldDB" id="A0A2N0B950"/>
<dbReference type="OrthoDB" id="789014at2"/>
<accession>A0A2N0BII2</accession>
<evidence type="ECO:0000256" key="1">
    <source>
        <dbReference type="SAM" id="SignalP"/>
    </source>
</evidence>
<reference evidence="2" key="3">
    <citation type="submission" date="2023-10" db="EMBL/GenBank/DDBJ databases">
        <authorList>
            <person name="Picardeau M."/>
            <person name="Thibeaux R."/>
        </authorList>
    </citation>
    <scope>NUCLEOTIDE SEQUENCE</scope>
    <source>
        <strain evidence="2">ATI7-C-A5</strain>
    </source>
</reference>
<dbReference type="RefSeq" id="WP_100747627.1">
    <property type="nucleotide sequence ID" value="NZ_NPEF02000015.1"/>
</dbReference>
<dbReference type="EMBL" id="NPEF02000015">
    <property type="protein sequence ID" value="MDV6236683.1"/>
    <property type="molecule type" value="Genomic_DNA"/>
</dbReference>
<evidence type="ECO:0000313" key="3">
    <source>
        <dbReference type="EMBL" id="PJZ93067.1"/>
    </source>
</evidence>
<dbReference type="Proteomes" id="UP000232122">
    <property type="component" value="Unassembled WGS sequence"/>
</dbReference>
<name>A0A2N0B950_9LEPT</name>
<keyword evidence="4" id="KW-1185">Reference proteome</keyword>
<feature type="chain" id="PRO_5044577194" evidence="1">
    <location>
        <begin position="22"/>
        <end position="457"/>
    </location>
</feature>
<reference evidence="2 4" key="2">
    <citation type="journal article" date="2018" name="Microb. Genom.">
        <title>Deciphering the unexplored Leptospira diversity from soils uncovers genomic evolution to virulence.</title>
        <authorList>
            <person name="Thibeaux R."/>
            <person name="Iraola G."/>
            <person name="Ferres I."/>
            <person name="Bierque E."/>
            <person name="Girault D."/>
            <person name="Soupe-Gilbert M.E."/>
            <person name="Picardeau M."/>
            <person name="Goarant C."/>
        </authorList>
    </citation>
    <scope>NUCLEOTIDE SEQUENCE [LARGE SCALE GENOMIC DNA]</scope>
    <source>
        <strain evidence="2 4">ATI7-C-A5</strain>
    </source>
</reference>